<dbReference type="GO" id="GO:0005975">
    <property type="term" value="P:carbohydrate metabolic process"/>
    <property type="evidence" value="ECO:0007669"/>
    <property type="project" value="InterPro"/>
</dbReference>
<dbReference type="Gene3D" id="2.60.40.10">
    <property type="entry name" value="Immunoglobulins"/>
    <property type="match status" value="1"/>
</dbReference>
<dbReference type="Gene3D" id="3.20.20.80">
    <property type="entry name" value="Glycosidases"/>
    <property type="match status" value="1"/>
</dbReference>
<evidence type="ECO:0000256" key="1">
    <source>
        <dbReference type="ARBA" id="ARBA00008061"/>
    </source>
</evidence>
<keyword evidence="3" id="KW-0378">Hydrolase</keyword>
<dbReference type="Proteomes" id="UP000825051">
    <property type="component" value="Chromosome"/>
</dbReference>
<protein>
    <submittedName>
        <fullName evidence="3">Glycoside hydrolase family 1</fullName>
    </submittedName>
</protein>
<sequence length="802" mass="89310">MVRAWLESATRGYVEFTRDWSGDAAPVLALQGFENTRPHVTFAAAPREAAATRYGYYVDDGGRVNFVLPRAPGRSERIYVAGDFNGWQQAVGQDNWLLEAGELLGEPVWRRAVEGAGLLTEPWRRFKFVTAEHQWVGVPDNAPNRVTDDAGHANRGLDPARTGAQLHAFTTAAALDLAETWTVLAIGADGVEAVAVEPGDFFFALKTELPLGALVRRGATTFRLFAPRARRVQVRAAAMVAEVARATAFDLVRRADEPAVWEVTVNQNLHGWFYSYAIEGPRDGRGVSERHEGVLDPYAFAAVGRKGPGMVLDQAWIGRGDRRATPRWQDLVIVEGHVRDLAANAPIKLSPAERMGFTGLRKWVESPEFYVHALGANCLELQPVQEFDSQTPAEYHWGYMTVNWFAPASAYALNAERASGVRELQALVAACHRRGIAVLLDVVFNHVGVPPHLMAIDRRYYFEQDEAGRLTNWSGCGNDLRASAAMAQRLIIDSCRHLIEAYGVDGFRFDLAELLGVEVLRAIETALKETKPDVVLIAEPWSFRGHIAGALRDTGWSSWNDGFRDFVRSYVRGGGSAERCAYFLKGSPWYWSKWPAQTVNYTESHDDRTWIDVITENGDFDGSRPTDADRVRTHLMAACLLAAVGIPMLAAGQDFLRSKHGVNNTYQRGDLNALDYKRAEAFAATHAYFANWIQFRAGRLGRLLRLYSPPTETYFRVFAPGDSTACALLYNADESQGRERLLFAINPNTHAARLVFNDESVLNRDWRLVADQAAFRSPDEASERLPHELALPALSCRLWVDE</sequence>
<dbReference type="SUPFAM" id="SSF81296">
    <property type="entry name" value="E set domains"/>
    <property type="match status" value="1"/>
</dbReference>
<dbReference type="InterPro" id="IPR004193">
    <property type="entry name" value="Glyco_hydro_13_N"/>
</dbReference>
<dbReference type="EMBL" id="CP080507">
    <property type="protein sequence ID" value="QYM80830.1"/>
    <property type="molecule type" value="Genomic_DNA"/>
</dbReference>
<name>A0A8F9XIW3_9BACT</name>
<dbReference type="Pfam" id="PF02922">
    <property type="entry name" value="CBM_48"/>
    <property type="match status" value="1"/>
</dbReference>
<reference evidence="3" key="1">
    <citation type="submission" date="2021-08" db="EMBL/GenBank/DDBJ databases">
        <title>Genome of a novel bacterium of the phylum Verrucomicrobia, Oleiharenicola sp. KSB-15.</title>
        <authorList>
            <person name="Chung J.-H."/>
            <person name="Ahn J.-H."/>
            <person name="Yoon Y."/>
            <person name="Kim D.-Y."/>
            <person name="An S.-H."/>
            <person name="Park I."/>
            <person name="Yeon J."/>
        </authorList>
    </citation>
    <scope>NUCLEOTIDE SEQUENCE</scope>
    <source>
        <strain evidence="3">KSB-15</strain>
    </source>
</reference>
<proteinExistence type="inferred from homology"/>
<dbReference type="PANTHER" id="PTHR43002">
    <property type="entry name" value="GLYCOGEN DEBRANCHING ENZYME"/>
    <property type="match status" value="1"/>
</dbReference>
<dbReference type="SMART" id="SM00642">
    <property type="entry name" value="Aamy"/>
    <property type="match status" value="1"/>
</dbReference>
<feature type="domain" description="Glycosyl hydrolase family 13 catalytic" evidence="2">
    <location>
        <begin position="331"/>
        <end position="678"/>
    </location>
</feature>
<dbReference type="InterPro" id="IPR013783">
    <property type="entry name" value="Ig-like_fold"/>
</dbReference>
<evidence type="ECO:0000259" key="2">
    <source>
        <dbReference type="SMART" id="SM00642"/>
    </source>
</evidence>
<dbReference type="InterPro" id="IPR006047">
    <property type="entry name" value="GH13_cat_dom"/>
</dbReference>
<dbReference type="SUPFAM" id="SSF51445">
    <property type="entry name" value="(Trans)glycosidases"/>
    <property type="match status" value="1"/>
</dbReference>
<evidence type="ECO:0000313" key="4">
    <source>
        <dbReference type="Proteomes" id="UP000825051"/>
    </source>
</evidence>
<evidence type="ECO:0000313" key="3">
    <source>
        <dbReference type="EMBL" id="QYM80830.1"/>
    </source>
</evidence>
<keyword evidence="4" id="KW-1185">Reference proteome</keyword>
<comment type="similarity">
    <text evidence="1">Belongs to the glycosyl hydrolase 13 family.</text>
</comment>
<organism evidence="3 4">
    <name type="scientific">Horticoccus luteus</name>
    <dbReference type="NCBI Taxonomy" id="2862869"/>
    <lineage>
        <taxon>Bacteria</taxon>
        <taxon>Pseudomonadati</taxon>
        <taxon>Verrucomicrobiota</taxon>
        <taxon>Opitutia</taxon>
        <taxon>Opitutales</taxon>
        <taxon>Opitutaceae</taxon>
        <taxon>Horticoccus</taxon>
    </lineage>
</organism>
<dbReference type="KEGG" id="ole:K0B96_12200"/>
<gene>
    <name evidence="3" type="ORF">K0B96_12200</name>
</gene>
<dbReference type="InterPro" id="IPR014756">
    <property type="entry name" value="Ig_E-set"/>
</dbReference>
<accession>A0A8F9XIW3</accession>
<dbReference type="InterPro" id="IPR017853">
    <property type="entry name" value="GH"/>
</dbReference>
<dbReference type="GO" id="GO:0004553">
    <property type="term" value="F:hydrolase activity, hydrolyzing O-glycosyl compounds"/>
    <property type="evidence" value="ECO:0007669"/>
    <property type="project" value="InterPro"/>
</dbReference>
<dbReference type="AlphaFoldDB" id="A0A8F9XIW3"/>